<protein>
    <recommendedName>
        <fullName evidence="4">POTRA domain-containing protein</fullName>
    </recommendedName>
</protein>
<comment type="caution">
    <text evidence="5">The sequence shown here is derived from an EMBL/GenBank/DDBJ whole genome shotgun (WGS) entry which is preliminary data.</text>
</comment>
<dbReference type="PANTHER" id="PTHR34978">
    <property type="entry name" value="POSSIBLE SENSOR-TRANSDUCER PROTEIN BLAR"/>
    <property type="match status" value="1"/>
</dbReference>
<dbReference type="Proteomes" id="UP001319080">
    <property type="component" value="Unassembled WGS sequence"/>
</dbReference>
<dbReference type="Pfam" id="PF05569">
    <property type="entry name" value="Peptidase_M56"/>
    <property type="match status" value="1"/>
</dbReference>
<dbReference type="GO" id="GO:0019867">
    <property type="term" value="C:outer membrane"/>
    <property type="evidence" value="ECO:0007669"/>
    <property type="project" value="InterPro"/>
</dbReference>
<dbReference type="InterPro" id="IPR034746">
    <property type="entry name" value="POTRA"/>
</dbReference>
<name>A0AAP2GQA3_9BACT</name>
<gene>
    <name evidence="5" type="ORF">KK062_12780</name>
</gene>
<evidence type="ECO:0000313" key="5">
    <source>
        <dbReference type="EMBL" id="MBT1709109.1"/>
    </source>
</evidence>
<evidence type="ECO:0000259" key="4">
    <source>
        <dbReference type="PROSITE" id="PS51779"/>
    </source>
</evidence>
<dbReference type="InterPro" id="IPR052173">
    <property type="entry name" value="Beta-lactam_resp_regulator"/>
</dbReference>
<sequence>MNSLILYLSQVTICHTVFYLLYRTLYSNLPYFNFSRIYLLSATVISFIIPFLSIGVWQPSNDALGPKPFFLSLIGQGGVTPARSETTDLARYDLVDLLFPALLTIYLIGCLFVSYKLLRSLWKIHMLIKNNEVVREMDYRIVRLKNGPAFFSFMTCIFINENKNSLNQDEYNTVLLHEQAHIRQKHSYDLLLMEIAGVVCWFNPFLKKLKTSLCQVHEYLADKAVMNTKQDPDAYSKLIIRLSHHYEAERFVHPFSVADLKSRINMLYIQKQNKMKAVRFVAIIPLLALLMMAFSFTERSEQGQQLANVPEQKLILAAINWEGNRVFTDEYLTGILAIKPGDIYDKKQVEKNLSFNPKRQDISGLYMDLGYVYFTIEPEEVIAENKVVLNMKIHEGNVAYINDITITGNSSITTAEIMKMIQFEKGDQFSRSKVIQSQENLKKSKLFKADKVDLNIQPLEDLSKINIEFTLEEK</sequence>
<feature type="transmembrane region" description="Helical" evidence="3">
    <location>
        <begin position="97"/>
        <end position="118"/>
    </location>
</feature>
<keyword evidence="3" id="KW-1133">Transmembrane helix</keyword>
<reference evidence="5 6" key="1">
    <citation type="submission" date="2021-05" db="EMBL/GenBank/DDBJ databases">
        <title>A Polyphasic approach of four new species of the genus Ohtaekwangia: Ohtaekwangia histidinii sp. nov., Ohtaekwangia cretensis sp. nov., Ohtaekwangia indiensis sp. nov., Ohtaekwangia reichenbachii sp. nov. from diverse environment.</title>
        <authorList>
            <person name="Octaviana S."/>
        </authorList>
    </citation>
    <scope>NUCLEOTIDE SEQUENCE [LARGE SCALE GENOMIC DNA]</scope>
    <source>
        <strain evidence="5 6">PWU5</strain>
    </source>
</reference>
<dbReference type="PROSITE" id="PS51779">
    <property type="entry name" value="POTRA"/>
    <property type="match status" value="2"/>
</dbReference>
<keyword evidence="3" id="KW-0812">Transmembrane</keyword>
<dbReference type="PANTHER" id="PTHR34978:SF3">
    <property type="entry name" value="SLR0241 PROTEIN"/>
    <property type="match status" value="1"/>
</dbReference>
<evidence type="ECO:0000256" key="1">
    <source>
        <dbReference type="ARBA" id="ARBA00004370"/>
    </source>
</evidence>
<dbReference type="RefSeq" id="WP_254084691.1">
    <property type="nucleotide sequence ID" value="NZ_JAHESE010000011.1"/>
</dbReference>
<dbReference type="EMBL" id="JAHESE010000011">
    <property type="protein sequence ID" value="MBT1709109.1"/>
    <property type="molecule type" value="Genomic_DNA"/>
</dbReference>
<dbReference type="AlphaFoldDB" id="A0AAP2GQA3"/>
<comment type="subcellular location">
    <subcellularLocation>
        <location evidence="1">Membrane</location>
    </subcellularLocation>
</comment>
<keyword evidence="6" id="KW-1185">Reference proteome</keyword>
<evidence type="ECO:0000313" key="6">
    <source>
        <dbReference type="Proteomes" id="UP001319080"/>
    </source>
</evidence>
<keyword evidence="2 3" id="KW-0472">Membrane</keyword>
<proteinExistence type="predicted"/>
<feature type="transmembrane region" description="Helical" evidence="3">
    <location>
        <begin position="277"/>
        <end position="296"/>
    </location>
</feature>
<dbReference type="Gene3D" id="3.10.20.310">
    <property type="entry name" value="membrane protein fhac"/>
    <property type="match status" value="2"/>
</dbReference>
<feature type="domain" description="POTRA" evidence="4">
    <location>
        <begin position="399"/>
        <end position="474"/>
    </location>
</feature>
<dbReference type="Pfam" id="PF07244">
    <property type="entry name" value="POTRA"/>
    <property type="match status" value="2"/>
</dbReference>
<organism evidence="5 6">
    <name type="scientific">Dawidia cretensis</name>
    <dbReference type="NCBI Taxonomy" id="2782350"/>
    <lineage>
        <taxon>Bacteria</taxon>
        <taxon>Pseudomonadati</taxon>
        <taxon>Bacteroidota</taxon>
        <taxon>Cytophagia</taxon>
        <taxon>Cytophagales</taxon>
        <taxon>Chryseotaleaceae</taxon>
        <taxon>Dawidia</taxon>
    </lineage>
</organism>
<dbReference type="InterPro" id="IPR010827">
    <property type="entry name" value="BamA/TamA_POTRA"/>
</dbReference>
<feature type="transmembrane region" description="Helical" evidence="3">
    <location>
        <begin position="6"/>
        <end position="25"/>
    </location>
</feature>
<accession>A0AAP2GQA3</accession>
<evidence type="ECO:0000256" key="3">
    <source>
        <dbReference type="SAM" id="Phobius"/>
    </source>
</evidence>
<feature type="transmembrane region" description="Helical" evidence="3">
    <location>
        <begin position="37"/>
        <end position="57"/>
    </location>
</feature>
<dbReference type="CDD" id="cd07341">
    <property type="entry name" value="M56_BlaR1_MecR1_like"/>
    <property type="match status" value="1"/>
</dbReference>
<dbReference type="InterPro" id="IPR008756">
    <property type="entry name" value="Peptidase_M56"/>
</dbReference>
<evidence type="ECO:0000256" key="2">
    <source>
        <dbReference type="ARBA" id="ARBA00023136"/>
    </source>
</evidence>
<feature type="domain" description="POTRA" evidence="4">
    <location>
        <begin position="314"/>
        <end position="396"/>
    </location>
</feature>